<gene>
    <name evidence="2" type="ORF">SAMN05661091_1314</name>
</gene>
<dbReference type="RefSeq" id="WP_208918271.1">
    <property type="nucleotide sequence ID" value="NZ_LT840184.1"/>
</dbReference>
<accession>A0A1X7GYZ2</accession>
<evidence type="ECO:0000313" key="3">
    <source>
        <dbReference type="Proteomes" id="UP000192940"/>
    </source>
</evidence>
<dbReference type="EMBL" id="LT840184">
    <property type="protein sequence ID" value="SMF76448.1"/>
    <property type="molecule type" value="Genomic_DNA"/>
</dbReference>
<proteinExistence type="predicted"/>
<keyword evidence="1" id="KW-1133">Transmembrane helix</keyword>
<evidence type="ECO:0000256" key="1">
    <source>
        <dbReference type="SAM" id="Phobius"/>
    </source>
</evidence>
<reference evidence="2 3" key="1">
    <citation type="submission" date="2017-04" db="EMBL/GenBank/DDBJ databases">
        <authorList>
            <person name="Afonso C.L."/>
            <person name="Miller P.J."/>
            <person name="Scott M.A."/>
            <person name="Spackman E."/>
            <person name="Goraichik I."/>
            <person name="Dimitrov K.M."/>
            <person name="Suarez D.L."/>
            <person name="Swayne D.E."/>
        </authorList>
    </citation>
    <scope>NUCLEOTIDE SEQUENCE [LARGE SCALE GENOMIC DNA]</scope>
    <source>
        <strain evidence="2 3">N3/975</strain>
    </source>
</reference>
<dbReference type="AlphaFoldDB" id="A0A1X7GYZ2"/>
<protein>
    <submittedName>
        <fullName evidence="2">Uncharacterized protein</fullName>
    </submittedName>
</protein>
<organism evidence="2 3">
    <name type="scientific">Paenibacillus uliginis N3/975</name>
    <dbReference type="NCBI Taxonomy" id="1313296"/>
    <lineage>
        <taxon>Bacteria</taxon>
        <taxon>Bacillati</taxon>
        <taxon>Bacillota</taxon>
        <taxon>Bacilli</taxon>
        <taxon>Bacillales</taxon>
        <taxon>Paenibacillaceae</taxon>
        <taxon>Paenibacillus</taxon>
    </lineage>
</organism>
<sequence>MINMKHDNLPLKLRELQSCIEAELEKYDEEERGVILNRFLNQLEMKRHRANRLTDIKEVWRAPYIWLIVAGGIALPVLLYVIFVWSSLLLEA</sequence>
<name>A0A1X7GYZ2_9BACL</name>
<keyword evidence="1" id="KW-0812">Transmembrane</keyword>
<keyword evidence="1" id="KW-0472">Membrane</keyword>
<evidence type="ECO:0000313" key="2">
    <source>
        <dbReference type="EMBL" id="SMF76448.1"/>
    </source>
</evidence>
<feature type="transmembrane region" description="Helical" evidence="1">
    <location>
        <begin position="64"/>
        <end position="90"/>
    </location>
</feature>
<dbReference type="Proteomes" id="UP000192940">
    <property type="component" value="Chromosome I"/>
</dbReference>
<keyword evidence="3" id="KW-1185">Reference proteome</keyword>